<accession>A0ABR7VJ62</accession>
<dbReference type="PIRSF" id="PIRSF016557">
    <property type="entry name" value="Caps_synth_CpsB"/>
    <property type="match status" value="1"/>
</dbReference>
<comment type="catalytic activity">
    <reaction evidence="4 5">
        <text>O-phospho-L-tyrosyl-[protein] + H2O = L-tyrosyl-[protein] + phosphate</text>
        <dbReference type="Rhea" id="RHEA:10684"/>
        <dbReference type="Rhea" id="RHEA-COMP:10136"/>
        <dbReference type="Rhea" id="RHEA-COMP:20101"/>
        <dbReference type="ChEBI" id="CHEBI:15377"/>
        <dbReference type="ChEBI" id="CHEBI:43474"/>
        <dbReference type="ChEBI" id="CHEBI:46858"/>
        <dbReference type="ChEBI" id="CHEBI:61978"/>
        <dbReference type="EC" id="3.1.3.48"/>
    </reaction>
</comment>
<evidence type="ECO:0000313" key="6">
    <source>
        <dbReference type="EMBL" id="MBD1221316.1"/>
    </source>
</evidence>
<dbReference type="PANTHER" id="PTHR39181:SF1">
    <property type="entry name" value="TYROSINE-PROTEIN PHOSPHATASE YWQE"/>
    <property type="match status" value="1"/>
</dbReference>
<dbReference type="Pfam" id="PF19567">
    <property type="entry name" value="CpsB_CapC"/>
    <property type="match status" value="1"/>
</dbReference>
<evidence type="ECO:0000256" key="3">
    <source>
        <dbReference type="ARBA" id="ARBA00022912"/>
    </source>
</evidence>
<keyword evidence="2 5" id="KW-0378">Hydrolase</keyword>
<dbReference type="Proteomes" id="UP000621631">
    <property type="component" value="Unassembled WGS sequence"/>
</dbReference>
<dbReference type="EMBL" id="JACWEZ010000001">
    <property type="protein sequence ID" value="MBD1221316.1"/>
    <property type="molecule type" value="Genomic_DNA"/>
</dbReference>
<dbReference type="InterPro" id="IPR016195">
    <property type="entry name" value="Pol/histidinol_Pase-like"/>
</dbReference>
<reference evidence="6 7" key="1">
    <citation type="submission" date="2020-09" db="EMBL/GenBank/DDBJ databases">
        <title>Draft Genome Sequences of Oil-Oxidizing Bacteria Halomonas titanicae, Marinobacter lutaoensis, and Virgibacillus halodenitrificans Isolated from Highly Saline Environments.</title>
        <authorList>
            <person name="Grouzdev D.S."/>
            <person name="Sokolova D.S."/>
            <person name="Semenova E.M."/>
            <person name="Borzenkov I.A."/>
            <person name="Bidzhieva S.K."/>
            <person name="Poltaraus A.B."/>
            <person name="Nazina T.N."/>
        </authorList>
    </citation>
    <scope>NUCLEOTIDE SEQUENCE [LARGE SCALE GENOMIC DNA]</scope>
    <source>
        <strain evidence="6 7">VKM B-3472D</strain>
    </source>
</reference>
<sequence>MIDIHSHILPGIDDGAKTEMDSLAMAKAAVNQGVHTIVATPHHRNGKYDNEKNTIVQSVEVLNALLVEHDIPLHVLPGQETRINGDILKELDEGIMLSINHSKYVFVEFASNHVPRYAKQMLFDIQVAGYTPIIVHPERNSELLEHPGMLYHFVQNGALTQVTAASFVGKFGKNIQKFTNQIMEANLTHFIASDAHNTKSRGFCMDEAFHLLKKEYGADYFYMFLENSQLLVDNQNINRMEPSMIKKKKFLGLFSK</sequence>
<keyword evidence="3 5" id="KW-0904">Protein phosphatase</keyword>
<dbReference type="SUPFAM" id="SSF89550">
    <property type="entry name" value="PHP domain-like"/>
    <property type="match status" value="1"/>
</dbReference>
<comment type="caution">
    <text evidence="6">The sequence shown here is derived from an EMBL/GenBank/DDBJ whole genome shotgun (WGS) entry which is preliminary data.</text>
</comment>
<gene>
    <name evidence="6" type="ORF">IC602_01675</name>
</gene>
<dbReference type="InterPro" id="IPR016667">
    <property type="entry name" value="Caps_polysacc_synth_CpsB/CapC"/>
</dbReference>
<dbReference type="EC" id="3.1.3.48" evidence="5"/>
<organism evidence="6 7">
    <name type="scientific">Virgibacillus halodenitrificans</name>
    <name type="common">Bacillus halodenitrificans</name>
    <dbReference type="NCBI Taxonomy" id="1482"/>
    <lineage>
        <taxon>Bacteria</taxon>
        <taxon>Bacillati</taxon>
        <taxon>Bacillota</taxon>
        <taxon>Bacilli</taxon>
        <taxon>Bacillales</taxon>
        <taxon>Bacillaceae</taxon>
        <taxon>Virgibacillus</taxon>
    </lineage>
</organism>
<evidence type="ECO:0000256" key="1">
    <source>
        <dbReference type="ARBA" id="ARBA00005750"/>
    </source>
</evidence>
<evidence type="ECO:0000256" key="5">
    <source>
        <dbReference type="PIRNR" id="PIRNR016557"/>
    </source>
</evidence>
<comment type="similarity">
    <text evidence="1 5">Belongs to the metallo-dependent hydrolases superfamily. CpsB/CapC family.</text>
</comment>
<protein>
    <recommendedName>
        <fullName evidence="5">Tyrosine-protein phosphatase</fullName>
        <ecNumber evidence="5">3.1.3.48</ecNumber>
    </recommendedName>
</protein>
<dbReference type="RefSeq" id="WP_189776728.1">
    <property type="nucleotide sequence ID" value="NZ_JACWEZ010000001.1"/>
</dbReference>
<dbReference type="PANTHER" id="PTHR39181">
    <property type="entry name" value="TYROSINE-PROTEIN PHOSPHATASE YWQE"/>
    <property type="match status" value="1"/>
</dbReference>
<keyword evidence="7" id="KW-1185">Reference proteome</keyword>
<evidence type="ECO:0000256" key="4">
    <source>
        <dbReference type="ARBA" id="ARBA00051722"/>
    </source>
</evidence>
<name>A0ABR7VJ62_VIRHA</name>
<evidence type="ECO:0000313" key="7">
    <source>
        <dbReference type="Proteomes" id="UP000621631"/>
    </source>
</evidence>
<dbReference type="Gene3D" id="3.20.20.140">
    <property type="entry name" value="Metal-dependent hydrolases"/>
    <property type="match status" value="1"/>
</dbReference>
<evidence type="ECO:0000256" key="2">
    <source>
        <dbReference type="ARBA" id="ARBA00022801"/>
    </source>
</evidence>
<proteinExistence type="inferred from homology"/>